<dbReference type="AlphaFoldDB" id="A0A5S4GWU2"/>
<accession>A0A5S4GWU2</accession>
<dbReference type="PROSITE" id="PS50949">
    <property type="entry name" value="HTH_GNTR"/>
    <property type="match status" value="1"/>
</dbReference>
<keyword evidence="2" id="KW-0238">DNA-binding</keyword>
<dbReference type="SMART" id="SM00345">
    <property type="entry name" value="HTH_GNTR"/>
    <property type="match status" value="1"/>
</dbReference>
<feature type="domain" description="HTH gntR-type" evidence="5">
    <location>
        <begin position="87"/>
        <end position="161"/>
    </location>
</feature>
<protein>
    <submittedName>
        <fullName evidence="6">GntR family transcriptional regulator</fullName>
    </submittedName>
</protein>
<evidence type="ECO:0000256" key="1">
    <source>
        <dbReference type="ARBA" id="ARBA00023015"/>
    </source>
</evidence>
<dbReference type="GO" id="GO:0003677">
    <property type="term" value="F:DNA binding"/>
    <property type="evidence" value="ECO:0007669"/>
    <property type="project" value="UniProtKB-KW"/>
</dbReference>
<feature type="region of interest" description="Disordered" evidence="4">
    <location>
        <begin position="102"/>
        <end position="122"/>
    </location>
</feature>
<evidence type="ECO:0000256" key="3">
    <source>
        <dbReference type="ARBA" id="ARBA00023163"/>
    </source>
</evidence>
<dbReference type="Proteomes" id="UP000305238">
    <property type="component" value="Unassembled WGS sequence"/>
</dbReference>
<dbReference type="SMART" id="SM00866">
    <property type="entry name" value="UTRA"/>
    <property type="match status" value="1"/>
</dbReference>
<dbReference type="InterPro" id="IPR036390">
    <property type="entry name" value="WH_DNA-bd_sf"/>
</dbReference>
<dbReference type="InterPro" id="IPR000524">
    <property type="entry name" value="Tscrpt_reg_HTH_GntR"/>
</dbReference>
<dbReference type="GO" id="GO:0045892">
    <property type="term" value="P:negative regulation of DNA-templated transcription"/>
    <property type="evidence" value="ECO:0007669"/>
    <property type="project" value="TreeGrafter"/>
</dbReference>
<comment type="caution">
    <text evidence="6">The sequence shown here is derived from an EMBL/GenBank/DDBJ whole genome shotgun (WGS) entry which is preliminary data.</text>
</comment>
<proteinExistence type="predicted"/>
<dbReference type="InterPro" id="IPR011663">
    <property type="entry name" value="UTRA"/>
</dbReference>
<gene>
    <name evidence="6" type="ORF">ETD96_19120</name>
</gene>
<dbReference type="SUPFAM" id="SSF64288">
    <property type="entry name" value="Chorismate lyase-like"/>
    <property type="match status" value="1"/>
</dbReference>
<evidence type="ECO:0000259" key="5">
    <source>
        <dbReference type="PROSITE" id="PS50949"/>
    </source>
</evidence>
<dbReference type="Pfam" id="PF07702">
    <property type="entry name" value="UTRA"/>
    <property type="match status" value="1"/>
</dbReference>
<feature type="region of interest" description="Disordered" evidence="4">
    <location>
        <begin position="63"/>
        <end position="85"/>
    </location>
</feature>
<evidence type="ECO:0000256" key="4">
    <source>
        <dbReference type="SAM" id="MobiDB-lite"/>
    </source>
</evidence>
<dbReference type="InterPro" id="IPR028978">
    <property type="entry name" value="Chorismate_lyase_/UTRA_dom_sf"/>
</dbReference>
<dbReference type="InterPro" id="IPR036388">
    <property type="entry name" value="WH-like_DNA-bd_sf"/>
</dbReference>
<dbReference type="Pfam" id="PF00392">
    <property type="entry name" value="GntR"/>
    <property type="match status" value="1"/>
</dbReference>
<feature type="region of interest" description="Disordered" evidence="4">
    <location>
        <begin position="351"/>
        <end position="376"/>
    </location>
</feature>
<dbReference type="Gene3D" id="3.40.1410.10">
    <property type="entry name" value="Chorismate lyase-like"/>
    <property type="match status" value="1"/>
</dbReference>
<dbReference type="PANTHER" id="PTHR44846">
    <property type="entry name" value="MANNOSYL-D-GLYCERATE TRANSPORT/METABOLISM SYSTEM REPRESSOR MNGR-RELATED"/>
    <property type="match status" value="1"/>
</dbReference>
<reference evidence="6 7" key="1">
    <citation type="submission" date="2019-05" db="EMBL/GenBank/DDBJ databases">
        <title>Draft genome sequence of Actinomadura geliboluensis A8036.</title>
        <authorList>
            <person name="Saricaoglu S."/>
            <person name="Isik K."/>
        </authorList>
    </citation>
    <scope>NUCLEOTIDE SEQUENCE [LARGE SCALE GENOMIC DNA]</scope>
    <source>
        <strain evidence="6 7">A8036</strain>
    </source>
</reference>
<name>A0A5S4GWU2_9ACTN</name>
<dbReference type="PRINTS" id="PR00035">
    <property type="entry name" value="HTHGNTR"/>
</dbReference>
<dbReference type="InterPro" id="IPR050679">
    <property type="entry name" value="Bact_HTH_transcr_reg"/>
</dbReference>
<evidence type="ECO:0000256" key="2">
    <source>
        <dbReference type="ARBA" id="ARBA00023125"/>
    </source>
</evidence>
<keyword evidence="7" id="KW-1185">Reference proteome</keyword>
<dbReference type="PANTHER" id="PTHR44846:SF17">
    <property type="entry name" value="GNTR-FAMILY TRANSCRIPTIONAL REGULATOR"/>
    <property type="match status" value="1"/>
</dbReference>
<dbReference type="OrthoDB" id="3214900at2"/>
<dbReference type="GO" id="GO:0003700">
    <property type="term" value="F:DNA-binding transcription factor activity"/>
    <property type="evidence" value="ECO:0007669"/>
    <property type="project" value="InterPro"/>
</dbReference>
<keyword evidence="1" id="KW-0805">Transcription regulation</keyword>
<dbReference type="SUPFAM" id="SSF46785">
    <property type="entry name" value="Winged helix' DNA-binding domain"/>
    <property type="match status" value="1"/>
</dbReference>
<sequence>MVNLLRVRDMPYVWDVLLIPLSLFSFHRLVPTSFSVKVYPFLGLQTPGMGSTCSEVRFRARPAHPAVGTTGPRTGRKGADPMARTTPLRWRDIADDLRRRIDSGDLAPEDGSSGRRPLPPEKELELHYRASRNTVRDALAWLRQQGYVVSEQGKGTFVVPRPDIVHVTLRAVELGLAPGAVSDDWYNRDAAIPAGRNASVSQVKVEVQEGTKVIARYLQTKSGSEFISRHQEIFLDEKPWVLQTSFYPLEFATNGASRLLYPRDIPEGAVAYLGEALGYREVGFHDEIKARVPDENEKRFFRLGDSAASVVFETVRTAYSSDGKAFRVTVTVWPADRTRLHYNDGDVPLDVLKTPGLASTEESGDEPPPDDGAGSG</sequence>
<evidence type="ECO:0000313" key="7">
    <source>
        <dbReference type="Proteomes" id="UP000305238"/>
    </source>
</evidence>
<organism evidence="6 7">
    <name type="scientific">Actinomadura geliboluensis</name>
    <dbReference type="NCBI Taxonomy" id="882440"/>
    <lineage>
        <taxon>Bacteria</taxon>
        <taxon>Bacillati</taxon>
        <taxon>Actinomycetota</taxon>
        <taxon>Actinomycetes</taxon>
        <taxon>Streptosporangiales</taxon>
        <taxon>Thermomonosporaceae</taxon>
        <taxon>Actinomadura</taxon>
    </lineage>
</organism>
<keyword evidence="3" id="KW-0804">Transcription</keyword>
<dbReference type="EMBL" id="VCKZ01000132">
    <property type="protein sequence ID" value="TMR37152.1"/>
    <property type="molecule type" value="Genomic_DNA"/>
</dbReference>
<dbReference type="CDD" id="cd07377">
    <property type="entry name" value="WHTH_GntR"/>
    <property type="match status" value="1"/>
</dbReference>
<evidence type="ECO:0000313" key="6">
    <source>
        <dbReference type="EMBL" id="TMR37152.1"/>
    </source>
</evidence>
<dbReference type="Gene3D" id="1.10.10.10">
    <property type="entry name" value="Winged helix-like DNA-binding domain superfamily/Winged helix DNA-binding domain"/>
    <property type="match status" value="1"/>
</dbReference>